<organism evidence="1 2">
    <name type="scientific">Pararge aegeria aegeria</name>
    <dbReference type="NCBI Taxonomy" id="348720"/>
    <lineage>
        <taxon>Eukaryota</taxon>
        <taxon>Metazoa</taxon>
        <taxon>Ecdysozoa</taxon>
        <taxon>Arthropoda</taxon>
        <taxon>Hexapoda</taxon>
        <taxon>Insecta</taxon>
        <taxon>Pterygota</taxon>
        <taxon>Neoptera</taxon>
        <taxon>Endopterygota</taxon>
        <taxon>Lepidoptera</taxon>
        <taxon>Glossata</taxon>
        <taxon>Ditrysia</taxon>
        <taxon>Papilionoidea</taxon>
        <taxon>Nymphalidae</taxon>
        <taxon>Satyrinae</taxon>
        <taxon>Satyrini</taxon>
        <taxon>Parargina</taxon>
        <taxon>Pararge</taxon>
    </lineage>
</organism>
<protein>
    <submittedName>
        <fullName evidence="1">Jg27416 protein</fullName>
    </submittedName>
</protein>
<name>A0A8S4R387_9NEOP</name>
<dbReference type="EMBL" id="CAKXAJ010024808">
    <property type="protein sequence ID" value="CAH2230463.1"/>
    <property type="molecule type" value="Genomic_DNA"/>
</dbReference>
<gene>
    <name evidence="1" type="primary">jg27416</name>
    <name evidence="1" type="ORF">PAEG_LOCUS9674</name>
</gene>
<evidence type="ECO:0000313" key="1">
    <source>
        <dbReference type="EMBL" id="CAH2230463.1"/>
    </source>
</evidence>
<accession>A0A8S4R387</accession>
<comment type="caution">
    <text evidence="1">The sequence shown here is derived from an EMBL/GenBank/DDBJ whole genome shotgun (WGS) entry which is preliminary data.</text>
</comment>
<dbReference type="OrthoDB" id="407509at2759"/>
<dbReference type="Proteomes" id="UP000838756">
    <property type="component" value="Unassembled WGS sequence"/>
</dbReference>
<keyword evidence="2" id="KW-1185">Reference proteome</keyword>
<sequence>MVESTERSSVVAGAGDKSTSRVVYRRLSFQFVLFHENLAKRVAKLKWQWAGHIARRTDGHWGLKVLEWRLRTGDTETDDIGESLGAAGGKRLVELCVPRIVGLPTKDLCPAVEEMMMTMMMSLILNSIELSIKVNESAGDSKPPTQLATLTKELVWPLKGAMLPVS</sequence>
<proteinExistence type="predicted"/>
<dbReference type="AlphaFoldDB" id="A0A8S4R387"/>
<reference evidence="1" key="1">
    <citation type="submission" date="2022-03" db="EMBL/GenBank/DDBJ databases">
        <authorList>
            <person name="Lindestad O."/>
        </authorList>
    </citation>
    <scope>NUCLEOTIDE SEQUENCE</scope>
</reference>
<evidence type="ECO:0000313" key="2">
    <source>
        <dbReference type="Proteomes" id="UP000838756"/>
    </source>
</evidence>